<feature type="compositionally biased region" description="Low complexity" evidence="4">
    <location>
        <begin position="423"/>
        <end position="433"/>
    </location>
</feature>
<feature type="region of interest" description="Disordered" evidence="4">
    <location>
        <begin position="541"/>
        <end position="581"/>
    </location>
</feature>
<feature type="compositionally biased region" description="Polar residues" evidence="4">
    <location>
        <begin position="1248"/>
        <end position="1273"/>
    </location>
</feature>
<dbReference type="Pfam" id="PF16755">
    <property type="entry name" value="Beta-prop_NUP159_NUP214"/>
    <property type="match status" value="1"/>
</dbReference>
<dbReference type="EMBL" id="OX597821">
    <property type="protein sequence ID" value="CAI9726635.1"/>
    <property type="molecule type" value="Genomic_DNA"/>
</dbReference>
<dbReference type="InterPro" id="IPR039462">
    <property type="entry name" value="Nup159/Nup146_N"/>
</dbReference>
<feature type="region of interest" description="Disordered" evidence="4">
    <location>
        <begin position="458"/>
        <end position="527"/>
    </location>
</feature>
<dbReference type="Proteomes" id="UP001162480">
    <property type="component" value="Chromosome 8"/>
</dbReference>
<sequence length="2168" mass="225420">MFGVKRDIKDFEFQQLCKFRLFKPVADNHKQRNSLLTCSSKYGLCFAGFGNSLLGFKSSDLLRLDEENIEQRSQNIIETLPLLKNFCLSGKLLNVAISCDDLVLAVVVEAATTVLYFFETKAFLNPGDIGPFLVHSMEPGIQVKDLAWNPKMPELLAVCCSNGNVSMFKIAADVKVVAEVSVGASCLCWSPKGKQLVVGTKTGELKQFQPQLTITKNWPPPNNLGDGHHEVFDVVWVATYMFIAAYQIAGRRQPAVQIVNVPKAGDPSFINFRDPCFGAGDRDNKYNLELLIGWDMVVLASSNSLEAAIIARNLDTEKSWDHCMLEDSARAEVPLTAEKCDSFPVGLAIDYSNQKQIIMNEVEIGPFPVMLMLSTDGVLVPFFMVYKHKAAASMTVPIEALNPSGLRPQIPGVTQLPHIAQSPPANAATGTPAPAAPPPAMAAPAETSFKFGLFDQKPAENKPAAPVSSGPSALDQVQPAKPSLFGTPGTSVFGNMSGSPLMGQQPNIGSTSTSAPTAGQGLNQTQFGQSKPGLFSFTGSSTTTTTTFGLQPQQSQGILPTPSPEYKTGSGPDASAISSTTSAAEIKPLAGTSAPNSFSFSAQPFMQAPAAATSSAPVSTSTVPMFNPASNNKSNNEKPIPFGASTLPENNKPSIFGAASSNIGSNQPEFSAATTMGSPGQGFSFGAKAAPLPATTVTKPDTSGVSAQPKEPAKFEMSLPAQSTTPAKPLVPQNNVMRSASGAQKPVKRNESGGMVSNTEVERKPQTSTSEALESTFTKNILEEINHFQQEMNELKVRSKTCFSTVGTEDEKRFLKTKTEQMTGFCKEIKNITQIVHKEIDAEKLSVFEMFGILEECRVKNRYHQDVNYHKMLRLQPLDPASVDTMNMLRQQLMAVSNRLTDINTVLDEQWELFQKQRSTKNKKPSLSGNMPLQEINTASKFSPSGSNTIYQVIRKNHNIINEQKKVIENVHNSLKDLHLYDQKDAWSYRNLSPYKLGENKLSSLADTLLENKTQPEAETPQVTAISPLKQSQLREHLSKRVVPLVKSVSPDTSITLPTQSASKPASAVVNAQKQGFGLKPSTATAGGDDEISLIGQARSISTSTPLKPDTKTGLFPSIQISNYASGLNLEDISSAESVTGDDWPGVEEEDDEDDDDDEEECEEEEEEDDDEEEEEEEDVEEYSALDIAEEKQTEATTEDSSKSAQKLPTTASPPYVFGVADKLGASSSFLATTSTKVNQFTTTQVTKSPSLANTNKPQSQIFKPPEQSSTLGSLLATPKSSEESTSKGLFSNSTATFSFPGSKFNTSSANDLSKPLAPTTKHSIFSFSQENTGIGTAAAATDTKSAQNIFSFVPSSASTTTTATNEAVASNTSIPSAAATTKSKPISTSQGLSNLQMFNENPFQAPTEGFSFDGTSTGIESTGASFPQQHSPQTTATATAAVPLTAGLFTMPTTSIFKSFPPAGSTTSEVTTDKQNAVVSSATEVVSAAPTAVATAPAAQAVPATTSLTSNEAPLFSTLSNLPKLTSLKTEESLTFPPPSGLTAKSATVPPALSSITSPVANVVIPDATTAAASSTATPIMTTTPTNTISFTAPSIATAAATTTFSALASTSTTIPAAAAVSTTITAAPTPPSTLFGAASASAPATAPSTFSVSTTTAFAAPTTNVFTMCFNTAAGTGNATSGIAGSTVSGNAPSGSAASIFANAANTLLGSPVQATNASAPSTVAEPFKSPTSQTSNLFTQSTFPTSSTGSPLAKGLFCQDTSGSSSTGLFGQVPGLPANTAIGGSNSIDDSSASNTGAAFSSAKTLFSQSKTGSVFGQASASPAASTKATGLFGQTSTPPMTAFNQSVFGSTDNTFKTNAFAQSAASTASVFGQAPSSSSVFGQPATTGSNSVSTGSIFGSTNNQSSTAPASTGGISAGLFSSGASTPFFSGLGGKPSEENANQNIFGNTSQVFNSGTTTQNAANLFGSQSPTSGFKSVALASPKLSSTFSFGSSNTGGSVASSGFSLSQQQQQQQQQQANQPQQQQASAFGGSPSFSSSTSFGGAPAFGSKPAFGGGASFAGSTFGSGASQIFNSSFSGGSTGVFGQQSPNATPGFANFAQSSSPTFGSLAQTSPVQGFNEAPSPPNTGFGGFASGSAFGGGSSGGFGSAPAFGHSASFTDYRS</sequence>
<feature type="compositionally biased region" description="Polar residues" evidence="4">
    <location>
        <begin position="1203"/>
        <end position="1213"/>
    </location>
</feature>
<organism evidence="6 7">
    <name type="scientific">Octopus vulgaris</name>
    <name type="common">Common octopus</name>
    <dbReference type="NCBI Taxonomy" id="6645"/>
    <lineage>
        <taxon>Eukaryota</taxon>
        <taxon>Metazoa</taxon>
        <taxon>Spiralia</taxon>
        <taxon>Lophotrochozoa</taxon>
        <taxon>Mollusca</taxon>
        <taxon>Cephalopoda</taxon>
        <taxon>Coleoidea</taxon>
        <taxon>Octopodiformes</taxon>
        <taxon>Octopoda</taxon>
        <taxon>Incirrata</taxon>
        <taxon>Octopodidae</taxon>
        <taxon>Octopus</taxon>
    </lineage>
</organism>
<feature type="region of interest" description="Disordered" evidence="4">
    <location>
        <begin position="2088"/>
        <end position="2139"/>
    </location>
</feature>
<dbReference type="GO" id="GO:0017056">
    <property type="term" value="F:structural constituent of nuclear pore"/>
    <property type="evidence" value="ECO:0007669"/>
    <property type="project" value="TreeGrafter"/>
</dbReference>
<dbReference type="GO" id="GO:0005643">
    <property type="term" value="C:nuclear pore"/>
    <property type="evidence" value="ECO:0007669"/>
    <property type="project" value="TreeGrafter"/>
</dbReference>
<keyword evidence="2" id="KW-0813">Transport</keyword>
<feature type="compositionally biased region" description="Polar residues" evidence="4">
    <location>
        <begin position="720"/>
        <end position="742"/>
    </location>
</feature>
<reference evidence="6" key="1">
    <citation type="submission" date="2023-08" db="EMBL/GenBank/DDBJ databases">
        <authorList>
            <person name="Alioto T."/>
            <person name="Alioto T."/>
            <person name="Gomez Garrido J."/>
        </authorList>
    </citation>
    <scope>NUCLEOTIDE SEQUENCE</scope>
</reference>
<feature type="compositionally biased region" description="Low complexity" evidence="4">
    <location>
        <begin position="541"/>
        <end position="550"/>
    </location>
</feature>
<proteinExistence type="predicted"/>
<feature type="region of interest" description="Disordered" evidence="4">
    <location>
        <begin position="1136"/>
        <end position="1213"/>
    </location>
</feature>
<feature type="domain" description="Nucleoporin Nup159/Nup146 N-terminal" evidence="5">
    <location>
        <begin position="34"/>
        <end position="379"/>
    </location>
</feature>
<feature type="compositionally biased region" description="Polar residues" evidence="4">
    <location>
        <begin position="488"/>
        <end position="527"/>
    </location>
</feature>
<evidence type="ECO:0000313" key="7">
    <source>
        <dbReference type="Proteomes" id="UP001162480"/>
    </source>
</evidence>
<protein>
    <submittedName>
        <fullName evidence="6">Pore complex Nup214-like isoform X2</fullName>
    </submittedName>
</protein>
<dbReference type="InterPro" id="IPR026054">
    <property type="entry name" value="Nucleoporin"/>
</dbReference>
<evidence type="ECO:0000313" key="6">
    <source>
        <dbReference type="EMBL" id="CAI9726635.1"/>
    </source>
</evidence>
<evidence type="ECO:0000256" key="4">
    <source>
        <dbReference type="SAM" id="MobiDB-lite"/>
    </source>
</evidence>
<evidence type="ECO:0000256" key="3">
    <source>
        <dbReference type="ARBA" id="ARBA00023242"/>
    </source>
</evidence>
<feature type="region of interest" description="Disordered" evidence="4">
    <location>
        <begin position="2004"/>
        <end position="2046"/>
    </location>
</feature>
<dbReference type="GO" id="GO:0006405">
    <property type="term" value="P:RNA export from nucleus"/>
    <property type="evidence" value="ECO:0007669"/>
    <property type="project" value="TreeGrafter"/>
</dbReference>
<keyword evidence="7" id="KW-1185">Reference proteome</keyword>
<feature type="compositionally biased region" description="Polar residues" evidence="4">
    <location>
        <begin position="2103"/>
        <end position="2121"/>
    </location>
</feature>
<dbReference type="Gene3D" id="2.130.10.10">
    <property type="entry name" value="YVTN repeat-like/Quinoprotein amine dehydrogenase"/>
    <property type="match status" value="1"/>
</dbReference>
<feature type="region of interest" description="Disordered" evidence="4">
    <location>
        <begin position="1248"/>
        <end position="1289"/>
    </location>
</feature>
<feature type="region of interest" description="Disordered" evidence="4">
    <location>
        <begin position="719"/>
        <end position="773"/>
    </location>
</feature>
<dbReference type="PANTHER" id="PTHR23193:SF46">
    <property type="entry name" value="NUCLEAR PORE COMPLEX PROTEIN NUP214"/>
    <property type="match status" value="1"/>
</dbReference>
<dbReference type="PANTHER" id="PTHR23193">
    <property type="entry name" value="NUCLEAR PORE COMPLEX PROTEIN NUP"/>
    <property type="match status" value="1"/>
</dbReference>
<dbReference type="GO" id="GO:0008139">
    <property type="term" value="F:nuclear localization sequence binding"/>
    <property type="evidence" value="ECO:0007669"/>
    <property type="project" value="TreeGrafter"/>
</dbReference>
<evidence type="ECO:0000256" key="2">
    <source>
        <dbReference type="ARBA" id="ARBA00022448"/>
    </source>
</evidence>
<feature type="compositionally biased region" description="Acidic residues" evidence="4">
    <location>
        <begin position="1145"/>
        <end position="1184"/>
    </location>
</feature>
<keyword evidence="3" id="KW-0539">Nucleus</keyword>
<dbReference type="SMART" id="SM00320">
    <property type="entry name" value="WD40"/>
    <property type="match status" value="2"/>
</dbReference>
<name>A0AA36F730_OCTVU</name>
<dbReference type="SUPFAM" id="SSF117289">
    <property type="entry name" value="Nucleoporin domain"/>
    <property type="match status" value="1"/>
</dbReference>
<dbReference type="InterPro" id="IPR015943">
    <property type="entry name" value="WD40/YVTN_repeat-like_dom_sf"/>
</dbReference>
<feature type="compositionally biased region" description="Low complexity" evidence="4">
    <location>
        <begin position="2013"/>
        <end position="2046"/>
    </location>
</feature>
<dbReference type="InterPro" id="IPR001680">
    <property type="entry name" value="WD40_rpt"/>
</dbReference>
<gene>
    <name evidence="6" type="ORF">OCTVUL_1B017905</name>
</gene>
<comment type="subcellular location">
    <subcellularLocation>
        <location evidence="1">Nucleus</location>
    </subcellularLocation>
</comment>
<dbReference type="GO" id="GO:0006606">
    <property type="term" value="P:protein import into nucleus"/>
    <property type="evidence" value="ECO:0007669"/>
    <property type="project" value="TreeGrafter"/>
</dbReference>
<evidence type="ECO:0000259" key="5">
    <source>
        <dbReference type="Pfam" id="PF16755"/>
    </source>
</evidence>
<accession>A0AA36F730</accession>
<evidence type="ECO:0000256" key="1">
    <source>
        <dbReference type="ARBA" id="ARBA00004123"/>
    </source>
</evidence>
<feature type="region of interest" description="Disordered" evidence="4">
    <location>
        <begin position="416"/>
        <end position="442"/>
    </location>
</feature>